<proteinExistence type="inferred from homology"/>
<dbReference type="InterPro" id="IPR050979">
    <property type="entry name" value="LD-transpeptidase"/>
</dbReference>
<dbReference type="InterPro" id="IPR038063">
    <property type="entry name" value="Transpep_catalytic_dom"/>
</dbReference>
<evidence type="ECO:0000256" key="7">
    <source>
        <dbReference type="ARBA" id="ARBA00022984"/>
    </source>
</evidence>
<reference evidence="12" key="1">
    <citation type="submission" date="2018-04" db="EMBL/GenBank/DDBJ databases">
        <authorList>
            <person name="Cornet L."/>
        </authorList>
    </citation>
    <scope>NUCLEOTIDE SEQUENCE [LARGE SCALE GENOMIC DNA]</scope>
</reference>
<dbReference type="PANTHER" id="PTHR30582:SF24">
    <property type="entry name" value="L,D-TRANSPEPTIDASE ERFK_SRFK-RELATED"/>
    <property type="match status" value="1"/>
</dbReference>
<comment type="caution">
    <text evidence="11">The sequence shown here is derived from an EMBL/GenBank/DDBJ whole genome shotgun (WGS) entry which is preliminary data.</text>
</comment>
<protein>
    <submittedName>
        <fullName evidence="11">L,D-transpeptidase</fullName>
    </submittedName>
</protein>
<dbReference type="InterPro" id="IPR005490">
    <property type="entry name" value="LD_TPept_cat_dom"/>
</dbReference>
<feature type="active site" description="Proton donor/acceptor" evidence="9">
    <location>
        <position position="196"/>
    </location>
</feature>
<evidence type="ECO:0000256" key="5">
    <source>
        <dbReference type="ARBA" id="ARBA00022801"/>
    </source>
</evidence>
<evidence type="ECO:0000256" key="8">
    <source>
        <dbReference type="ARBA" id="ARBA00023316"/>
    </source>
</evidence>
<accession>A0A2W4TP12</accession>
<dbReference type="GO" id="GO:0071972">
    <property type="term" value="F:peptidoglycan L,D-transpeptidase activity"/>
    <property type="evidence" value="ECO:0007669"/>
    <property type="project" value="TreeGrafter"/>
</dbReference>
<dbReference type="GO" id="GO:0005576">
    <property type="term" value="C:extracellular region"/>
    <property type="evidence" value="ECO:0007669"/>
    <property type="project" value="TreeGrafter"/>
</dbReference>
<keyword evidence="3" id="KW-0328">Glycosyltransferase</keyword>
<gene>
    <name evidence="11" type="ORF">DCF25_21720</name>
</gene>
<evidence type="ECO:0000256" key="4">
    <source>
        <dbReference type="ARBA" id="ARBA00022679"/>
    </source>
</evidence>
<sequence>MSFNLSRHRSLIRRGLKAGFGSLLIGSLGVSLGATSAIAQLSPTREQPPLTLRELLERLNNRPIKPVAEPTLADPIFTAPPAAIPPDPATAQPESSIPLEDAESAVEQAVSLRLDLSDRKVYVQRGDTVEASFPVAVGKPGWETPTGEFEVFSQITEPGWTSPFDGAVVPPGRSDGPLGARWIGFWTDGTNEIGFHGTPNRESVGTAASHGCVRMYNEDIRQMFDMVAMGASVIVEP</sequence>
<evidence type="ECO:0000313" key="12">
    <source>
        <dbReference type="Proteomes" id="UP000249354"/>
    </source>
</evidence>
<dbReference type="SUPFAM" id="SSF141523">
    <property type="entry name" value="L,D-transpeptidase catalytic domain-like"/>
    <property type="match status" value="1"/>
</dbReference>
<dbReference type="Gene3D" id="2.40.440.10">
    <property type="entry name" value="L,D-transpeptidase catalytic domain-like"/>
    <property type="match status" value="1"/>
</dbReference>
<comment type="similarity">
    <text evidence="2">Belongs to the YkuD family.</text>
</comment>
<dbReference type="Pfam" id="PF03734">
    <property type="entry name" value="YkuD"/>
    <property type="match status" value="1"/>
</dbReference>
<dbReference type="PROSITE" id="PS52029">
    <property type="entry name" value="LD_TPASE"/>
    <property type="match status" value="1"/>
</dbReference>
<feature type="domain" description="L,D-TPase catalytic" evidence="10">
    <location>
        <begin position="110"/>
        <end position="236"/>
    </location>
</feature>
<keyword evidence="7 9" id="KW-0573">Peptidoglycan synthesis</keyword>
<evidence type="ECO:0000259" key="10">
    <source>
        <dbReference type="PROSITE" id="PS52029"/>
    </source>
</evidence>
<feature type="active site" description="Nucleophile" evidence="9">
    <location>
        <position position="212"/>
    </location>
</feature>
<dbReference type="GO" id="GO:0071555">
    <property type="term" value="P:cell wall organization"/>
    <property type="evidence" value="ECO:0007669"/>
    <property type="project" value="UniProtKB-UniRule"/>
</dbReference>
<dbReference type="AlphaFoldDB" id="A0A2W4TP12"/>
<keyword evidence="4" id="KW-0808">Transferase</keyword>
<dbReference type="GO" id="GO:0016757">
    <property type="term" value="F:glycosyltransferase activity"/>
    <property type="evidence" value="ECO:0007669"/>
    <property type="project" value="UniProtKB-KW"/>
</dbReference>
<dbReference type="GO" id="GO:0008360">
    <property type="term" value="P:regulation of cell shape"/>
    <property type="evidence" value="ECO:0007669"/>
    <property type="project" value="UniProtKB-UniRule"/>
</dbReference>
<evidence type="ECO:0000256" key="1">
    <source>
        <dbReference type="ARBA" id="ARBA00004752"/>
    </source>
</evidence>
<dbReference type="EMBL" id="QBMC01000255">
    <property type="protein sequence ID" value="PZO09354.1"/>
    <property type="molecule type" value="Genomic_DNA"/>
</dbReference>
<dbReference type="GO" id="GO:0018104">
    <property type="term" value="P:peptidoglycan-protein cross-linking"/>
    <property type="evidence" value="ECO:0007669"/>
    <property type="project" value="TreeGrafter"/>
</dbReference>
<dbReference type="Proteomes" id="UP000249354">
    <property type="component" value="Unassembled WGS sequence"/>
</dbReference>
<keyword evidence="8 9" id="KW-0961">Cell wall biogenesis/degradation</keyword>
<dbReference type="CDD" id="cd16913">
    <property type="entry name" value="YkuD_like"/>
    <property type="match status" value="1"/>
</dbReference>
<evidence type="ECO:0000256" key="6">
    <source>
        <dbReference type="ARBA" id="ARBA00022960"/>
    </source>
</evidence>
<evidence type="ECO:0000256" key="9">
    <source>
        <dbReference type="PROSITE-ProRule" id="PRU01373"/>
    </source>
</evidence>
<keyword evidence="5" id="KW-0378">Hydrolase</keyword>
<evidence type="ECO:0000256" key="2">
    <source>
        <dbReference type="ARBA" id="ARBA00005992"/>
    </source>
</evidence>
<comment type="pathway">
    <text evidence="1 9">Cell wall biogenesis; peptidoglycan biosynthesis.</text>
</comment>
<reference evidence="11 12" key="2">
    <citation type="submission" date="2018-06" db="EMBL/GenBank/DDBJ databases">
        <title>Metagenomic assembly of (sub)arctic Cyanobacteria and their associated microbiome from non-axenic cultures.</title>
        <authorList>
            <person name="Baurain D."/>
        </authorList>
    </citation>
    <scope>NUCLEOTIDE SEQUENCE [LARGE SCALE GENOMIC DNA]</scope>
    <source>
        <strain evidence="11">ULC129bin1</strain>
    </source>
</reference>
<evidence type="ECO:0000313" key="11">
    <source>
        <dbReference type="EMBL" id="PZO09354.1"/>
    </source>
</evidence>
<name>A0A2W4TP12_9CYAN</name>
<organism evidence="11 12">
    <name type="scientific">Leptolyngbya foveolarum</name>
    <dbReference type="NCBI Taxonomy" id="47253"/>
    <lineage>
        <taxon>Bacteria</taxon>
        <taxon>Bacillati</taxon>
        <taxon>Cyanobacteriota</taxon>
        <taxon>Cyanophyceae</taxon>
        <taxon>Leptolyngbyales</taxon>
        <taxon>Leptolyngbyaceae</taxon>
        <taxon>Leptolyngbya group</taxon>
        <taxon>Leptolyngbya</taxon>
    </lineage>
</organism>
<evidence type="ECO:0000256" key="3">
    <source>
        <dbReference type="ARBA" id="ARBA00022676"/>
    </source>
</evidence>
<dbReference type="PANTHER" id="PTHR30582">
    <property type="entry name" value="L,D-TRANSPEPTIDASE"/>
    <property type="match status" value="1"/>
</dbReference>
<dbReference type="UniPathway" id="UPA00219"/>
<keyword evidence="6 9" id="KW-0133">Cell shape</keyword>